<sequence length="262" mass="29457">MHKPIYSDPDEQDIKSWDLPFVEDDMPPPAEQTNALNRRSDWKYEPPESADEDIAPPTAEEIEAIRQQAYEEGFAEGKAEGLEKGLAEGQEKGYEEGFAKGQQAGHEAGFEQGKTEGDALVERWQSLMETLHDPVAKVERSVESELVRLAVSLARAVIRSEVKTNQDLIFQALSEGLKVLPIQEQQYQIHLHPDDLALVRQHFSEEDIENHHWVLIESPNMTPGGCDISTSNNAVDVSVERRCRDVLDKFLLEQGLGRGDDD</sequence>
<dbReference type="InterPro" id="IPR051472">
    <property type="entry name" value="T3SS_Stator/FliH"/>
</dbReference>
<evidence type="ECO:0000256" key="10">
    <source>
        <dbReference type="SAM" id="MobiDB-lite"/>
    </source>
</evidence>
<proteinExistence type="inferred from homology"/>
<accession>A0ABS8G3H5</accession>
<keyword evidence="8" id="KW-0653">Protein transport</keyword>
<evidence type="ECO:0000256" key="8">
    <source>
        <dbReference type="ARBA" id="ARBA00022927"/>
    </source>
</evidence>
<keyword evidence="6" id="KW-0963">Cytoplasm</keyword>
<feature type="domain" description="Flagellar assembly protein FliH/Type III secretion system HrpE" evidence="11">
    <location>
        <begin position="121"/>
        <end position="245"/>
    </location>
</feature>
<protein>
    <recommendedName>
        <fullName evidence="4">Flagellar assembly protein FliH</fullName>
    </recommendedName>
</protein>
<keyword evidence="12" id="KW-0969">Cilium</keyword>
<evidence type="ECO:0000313" key="12">
    <source>
        <dbReference type="EMBL" id="MCC2615147.1"/>
    </source>
</evidence>
<evidence type="ECO:0000256" key="4">
    <source>
        <dbReference type="ARBA" id="ARBA00016507"/>
    </source>
</evidence>
<dbReference type="Proteomes" id="UP001520878">
    <property type="component" value="Unassembled WGS sequence"/>
</dbReference>
<keyword evidence="12" id="KW-0966">Cell projection</keyword>
<evidence type="ECO:0000259" key="11">
    <source>
        <dbReference type="Pfam" id="PF02108"/>
    </source>
</evidence>
<feature type="region of interest" description="Disordered" evidence="10">
    <location>
        <begin position="1"/>
        <end position="62"/>
    </location>
</feature>
<keyword evidence="9" id="KW-1006">Bacterial flagellum protein export</keyword>
<reference evidence="12 13" key="1">
    <citation type="submission" date="2021-10" db="EMBL/GenBank/DDBJ databases">
        <title>Draft genome of Aestuariibacter halophilus JC2043.</title>
        <authorList>
            <person name="Emsley S.A."/>
            <person name="Pfannmuller K.M."/>
            <person name="Ushijima B."/>
            <person name="Saw J.H."/>
            <person name="Videau P."/>
        </authorList>
    </citation>
    <scope>NUCLEOTIDE SEQUENCE [LARGE SCALE GENOMIC DNA]</scope>
    <source>
        <strain evidence="12 13">JC2043</strain>
    </source>
</reference>
<dbReference type="EMBL" id="JAJEWP010000001">
    <property type="protein sequence ID" value="MCC2615147.1"/>
    <property type="molecule type" value="Genomic_DNA"/>
</dbReference>
<dbReference type="PRINTS" id="PR01003">
    <property type="entry name" value="FLGFLIH"/>
</dbReference>
<organism evidence="12 13">
    <name type="scientific">Fluctibacter halophilus</name>
    <dbReference type="NCBI Taxonomy" id="226011"/>
    <lineage>
        <taxon>Bacteria</taxon>
        <taxon>Pseudomonadati</taxon>
        <taxon>Pseudomonadota</taxon>
        <taxon>Gammaproteobacteria</taxon>
        <taxon>Alteromonadales</taxon>
        <taxon>Alteromonadaceae</taxon>
        <taxon>Fluctibacter</taxon>
    </lineage>
</organism>
<name>A0ABS8G3H5_9ALTE</name>
<comment type="function">
    <text evidence="1">Needed for flagellar regrowth and assembly.</text>
</comment>
<evidence type="ECO:0000256" key="2">
    <source>
        <dbReference type="ARBA" id="ARBA00004496"/>
    </source>
</evidence>
<dbReference type="InterPro" id="IPR018035">
    <property type="entry name" value="Flagellar_FliH/T3SS_HrpE"/>
</dbReference>
<evidence type="ECO:0000256" key="1">
    <source>
        <dbReference type="ARBA" id="ARBA00003041"/>
    </source>
</evidence>
<keyword evidence="13" id="KW-1185">Reference proteome</keyword>
<keyword evidence="7" id="KW-1005">Bacterial flagellum biogenesis</keyword>
<dbReference type="PANTHER" id="PTHR34982">
    <property type="entry name" value="YOP PROTEINS TRANSLOCATION PROTEIN L"/>
    <property type="match status" value="1"/>
</dbReference>
<keyword evidence="12" id="KW-0282">Flagellum</keyword>
<dbReference type="RefSeq" id="WP_229157058.1">
    <property type="nucleotide sequence ID" value="NZ_JAJEWP010000001.1"/>
</dbReference>
<dbReference type="PANTHER" id="PTHR34982:SF1">
    <property type="entry name" value="FLAGELLAR ASSEMBLY PROTEIN FLIH"/>
    <property type="match status" value="1"/>
</dbReference>
<dbReference type="NCBIfam" id="NF004270">
    <property type="entry name" value="PRK05687.2-1"/>
    <property type="match status" value="1"/>
</dbReference>
<evidence type="ECO:0000313" key="13">
    <source>
        <dbReference type="Proteomes" id="UP001520878"/>
    </source>
</evidence>
<evidence type="ECO:0000256" key="3">
    <source>
        <dbReference type="ARBA" id="ARBA00006602"/>
    </source>
</evidence>
<evidence type="ECO:0000256" key="7">
    <source>
        <dbReference type="ARBA" id="ARBA00022795"/>
    </source>
</evidence>
<keyword evidence="5" id="KW-0813">Transport</keyword>
<comment type="subcellular location">
    <subcellularLocation>
        <location evidence="2">Cytoplasm</location>
    </subcellularLocation>
</comment>
<evidence type="ECO:0000256" key="6">
    <source>
        <dbReference type="ARBA" id="ARBA00022490"/>
    </source>
</evidence>
<comment type="similarity">
    <text evidence="3">Belongs to the FliH family.</text>
</comment>
<evidence type="ECO:0000256" key="9">
    <source>
        <dbReference type="ARBA" id="ARBA00023225"/>
    </source>
</evidence>
<comment type="caution">
    <text evidence="12">The sequence shown here is derived from an EMBL/GenBank/DDBJ whole genome shotgun (WGS) entry which is preliminary data.</text>
</comment>
<dbReference type="Pfam" id="PF02108">
    <property type="entry name" value="FliH"/>
    <property type="match status" value="1"/>
</dbReference>
<gene>
    <name evidence="12" type="primary">fliH</name>
    <name evidence="12" type="ORF">LJ739_02675</name>
</gene>
<evidence type="ECO:0000256" key="5">
    <source>
        <dbReference type="ARBA" id="ARBA00022448"/>
    </source>
</evidence>
<dbReference type="InterPro" id="IPR000563">
    <property type="entry name" value="Flag_FliH"/>
</dbReference>